<keyword evidence="2" id="KW-1185">Reference proteome</keyword>
<dbReference type="EMBL" id="OY731407">
    <property type="protein sequence ID" value="CAJ1976891.1"/>
    <property type="molecule type" value="Genomic_DNA"/>
</dbReference>
<dbReference type="Proteomes" id="UP001189624">
    <property type="component" value="Chromosome 10"/>
</dbReference>
<gene>
    <name evidence="1" type="ORF">AYBTSS11_LOCUS29034</name>
</gene>
<evidence type="ECO:0000313" key="2">
    <source>
        <dbReference type="Proteomes" id="UP001189624"/>
    </source>
</evidence>
<evidence type="ECO:0000313" key="1">
    <source>
        <dbReference type="EMBL" id="CAJ1976891.1"/>
    </source>
</evidence>
<dbReference type="Gramene" id="rna-AYBTSS11_LOCUS29034">
    <property type="protein sequence ID" value="CAJ1976891.1"/>
    <property type="gene ID" value="gene-AYBTSS11_LOCUS29034"/>
</dbReference>
<proteinExistence type="predicted"/>
<sequence length="71" mass="7946">MVFINVLLRNVGRREKSQVGIESGKLVRKGVMEGGRWWWGKKRGRKGKNKSVGQRVCEGRMGMEGKSGVVS</sequence>
<organism evidence="1 2">
    <name type="scientific">Sphenostylis stenocarpa</name>
    <dbReference type="NCBI Taxonomy" id="92480"/>
    <lineage>
        <taxon>Eukaryota</taxon>
        <taxon>Viridiplantae</taxon>
        <taxon>Streptophyta</taxon>
        <taxon>Embryophyta</taxon>
        <taxon>Tracheophyta</taxon>
        <taxon>Spermatophyta</taxon>
        <taxon>Magnoliopsida</taxon>
        <taxon>eudicotyledons</taxon>
        <taxon>Gunneridae</taxon>
        <taxon>Pentapetalae</taxon>
        <taxon>rosids</taxon>
        <taxon>fabids</taxon>
        <taxon>Fabales</taxon>
        <taxon>Fabaceae</taxon>
        <taxon>Papilionoideae</taxon>
        <taxon>50 kb inversion clade</taxon>
        <taxon>NPAAA clade</taxon>
        <taxon>indigoferoid/millettioid clade</taxon>
        <taxon>Phaseoleae</taxon>
        <taxon>Sphenostylis</taxon>
    </lineage>
</organism>
<dbReference type="AlphaFoldDB" id="A0AA87B6I4"/>
<accession>A0AA87B6I4</accession>
<reference evidence="1" key="1">
    <citation type="submission" date="2023-10" db="EMBL/GenBank/DDBJ databases">
        <authorList>
            <person name="Domelevo Entfellner J.-B."/>
        </authorList>
    </citation>
    <scope>NUCLEOTIDE SEQUENCE</scope>
</reference>
<name>A0AA87B6I4_9FABA</name>
<protein>
    <submittedName>
        <fullName evidence="1">Uncharacterized protein</fullName>
    </submittedName>
</protein>